<name>A0AAD5AA29_SILAS</name>
<dbReference type="PANTHER" id="PTHR18841:SF2">
    <property type="entry name" value="VITELLINE MEMBRANE OUTER LAYER PROTEIN 1 HOMOLOG"/>
    <property type="match status" value="1"/>
</dbReference>
<evidence type="ECO:0000256" key="1">
    <source>
        <dbReference type="SAM" id="SignalP"/>
    </source>
</evidence>
<dbReference type="SUPFAM" id="SSF51092">
    <property type="entry name" value="Vitelline membrane outer protein-I (VMO-I)"/>
    <property type="match status" value="1"/>
</dbReference>
<dbReference type="GO" id="GO:0005615">
    <property type="term" value="C:extracellular space"/>
    <property type="evidence" value="ECO:0007669"/>
    <property type="project" value="TreeGrafter"/>
</dbReference>
<dbReference type="EMBL" id="MU563656">
    <property type="protein sequence ID" value="KAI5612878.1"/>
    <property type="molecule type" value="Genomic_DNA"/>
</dbReference>
<dbReference type="CDD" id="cd00220">
    <property type="entry name" value="VMO-I"/>
    <property type="match status" value="1"/>
</dbReference>
<dbReference type="AlphaFoldDB" id="A0AAD5AA29"/>
<dbReference type="Pfam" id="PF03762">
    <property type="entry name" value="VOMI"/>
    <property type="match status" value="1"/>
</dbReference>
<evidence type="ECO:0000313" key="2">
    <source>
        <dbReference type="EMBL" id="KAI5612878.1"/>
    </source>
</evidence>
<protein>
    <submittedName>
        <fullName evidence="2">Vitelline membrane outer layer protein 1</fullName>
    </submittedName>
</protein>
<organism evidence="2 3">
    <name type="scientific">Silurus asotus</name>
    <name type="common">Amur catfish</name>
    <name type="synonym">Parasilurus asotus</name>
    <dbReference type="NCBI Taxonomy" id="30991"/>
    <lineage>
        <taxon>Eukaryota</taxon>
        <taxon>Metazoa</taxon>
        <taxon>Chordata</taxon>
        <taxon>Craniata</taxon>
        <taxon>Vertebrata</taxon>
        <taxon>Euteleostomi</taxon>
        <taxon>Actinopterygii</taxon>
        <taxon>Neopterygii</taxon>
        <taxon>Teleostei</taxon>
        <taxon>Ostariophysi</taxon>
        <taxon>Siluriformes</taxon>
        <taxon>Siluridae</taxon>
        <taxon>Silurus</taxon>
    </lineage>
</organism>
<gene>
    <name evidence="2" type="ORF">C0J50_4610</name>
</gene>
<comment type="caution">
    <text evidence="2">The sequence shown here is derived from an EMBL/GenBank/DDBJ whole genome shotgun (WGS) entry which is preliminary data.</text>
</comment>
<keyword evidence="1" id="KW-0732">Signal</keyword>
<feature type="non-terminal residue" evidence="2">
    <location>
        <position position="203"/>
    </location>
</feature>
<reference evidence="2" key="1">
    <citation type="submission" date="2018-07" db="EMBL/GenBank/DDBJ databases">
        <title>Comparative genomics of catfishes provides insights into carnivory and benthic adaptation.</title>
        <authorList>
            <person name="Zhang Y."/>
            <person name="Wang D."/>
            <person name="Peng Z."/>
            <person name="Zheng S."/>
            <person name="Shao F."/>
            <person name="Tao W."/>
        </authorList>
    </citation>
    <scope>NUCLEOTIDE SEQUENCE</scope>
    <source>
        <strain evidence="2">Chongqing</strain>
    </source>
</reference>
<dbReference type="InterPro" id="IPR036706">
    <property type="entry name" value="VOMI_sf"/>
</dbReference>
<feature type="signal peptide" evidence="1">
    <location>
        <begin position="1"/>
        <end position="19"/>
    </location>
</feature>
<proteinExistence type="predicted"/>
<dbReference type="Proteomes" id="UP001205998">
    <property type="component" value="Unassembled WGS sequence"/>
</dbReference>
<evidence type="ECO:0000313" key="3">
    <source>
        <dbReference type="Proteomes" id="UP001205998"/>
    </source>
</evidence>
<feature type="chain" id="PRO_5042100923" evidence="1">
    <location>
        <begin position="20"/>
        <end position="203"/>
    </location>
</feature>
<accession>A0AAD5AA29</accession>
<dbReference type="PANTHER" id="PTHR18841">
    <property type="entry name" value="VITELLINE MEMBRANE OUTER LAYER PROTEIN I-RELATED"/>
    <property type="match status" value="1"/>
</dbReference>
<dbReference type="InterPro" id="IPR005515">
    <property type="entry name" value="VOMI"/>
</dbReference>
<sequence>MHFALSVLFPLLIFSFGDCAVVNDTQTKTGVPITIGVTNGQSWGVWGNPEKCPSGTYATGFSLKVQPYQGFWVDDTALNGIALHCSEPIGNNGIVGPFTTIKSSEGSWGSWTQNVWCPNGVLTAFQLQVESYQWLLDDSAATNIRFICTGNQVLEGSGMNWGYWGSWSTVCAENGICGIQTKVDSPNWQRDDTALNDVLFYCC</sequence>
<keyword evidence="3" id="KW-1185">Reference proteome</keyword>
<dbReference type="Gene3D" id="2.100.10.20">
    <property type="entry name" value="Vitelline membrane outer layer protein I (VOMI)"/>
    <property type="match status" value="1"/>
</dbReference>